<organism evidence="1 2">
    <name type="scientific">Saxibacter everestensis</name>
    <dbReference type="NCBI Taxonomy" id="2909229"/>
    <lineage>
        <taxon>Bacteria</taxon>
        <taxon>Bacillati</taxon>
        <taxon>Actinomycetota</taxon>
        <taxon>Actinomycetes</taxon>
        <taxon>Micrococcales</taxon>
        <taxon>Brevibacteriaceae</taxon>
        <taxon>Saxibacter</taxon>
    </lineage>
</organism>
<reference evidence="1 2" key="1">
    <citation type="submission" date="2023-05" db="EMBL/GenBank/DDBJ databases">
        <title>Lithophilousrod everest ZFBP1038 complete genpme.</title>
        <authorList>
            <person name="Tian M."/>
        </authorList>
    </citation>
    <scope>NUCLEOTIDE SEQUENCE [LARGE SCALE GENOMIC DNA]</scope>
    <source>
        <strain evidence="1 2">ZFBP1038</strain>
    </source>
</reference>
<dbReference type="EMBL" id="CP090958">
    <property type="protein sequence ID" value="WGW12171.1"/>
    <property type="molecule type" value="Genomic_DNA"/>
</dbReference>
<evidence type="ECO:0000313" key="2">
    <source>
        <dbReference type="Proteomes" id="UP001209083"/>
    </source>
</evidence>
<keyword evidence="2" id="KW-1185">Reference proteome</keyword>
<proteinExistence type="predicted"/>
<dbReference type="RefSeq" id="WP_349638970.1">
    <property type="nucleotide sequence ID" value="NZ_CP090958.1"/>
</dbReference>
<name>A0ABY8QTM5_9MICO</name>
<accession>A0ABY8QTM5</accession>
<dbReference type="Proteomes" id="UP001209083">
    <property type="component" value="Chromosome"/>
</dbReference>
<evidence type="ECO:0000313" key="1">
    <source>
        <dbReference type="EMBL" id="WGW12171.1"/>
    </source>
</evidence>
<gene>
    <name evidence="1" type="ORF">LWF01_19160</name>
</gene>
<protein>
    <submittedName>
        <fullName evidence="1">Uncharacterized protein</fullName>
    </submittedName>
</protein>
<sequence length="144" mass="16240">MTIDGHRRVNWATGRESPQVAGVKGYVDGHRRRSVDVEERRRRVPSLVPGRGHSFRRVKNGLRARPMFHHERDSIEAHLTIVFCALAISDHFQGRWCEHQTHHPGAAAPRNVVINVRDYWVTATTSSEGEAADILSALRPDAGH</sequence>